<name>A0A644UD33_9ZZZZ</name>
<comment type="caution">
    <text evidence="2">The sequence shown here is derived from an EMBL/GenBank/DDBJ whole genome shotgun (WGS) entry which is preliminary data.</text>
</comment>
<protein>
    <recommendedName>
        <fullName evidence="1">Secretion system C-terminal sorting domain-containing protein</fullName>
    </recommendedName>
</protein>
<dbReference type="InterPro" id="IPR026444">
    <property type="entry name" value="Secre_tail"/>
</dbReference>
<accession>A0A644UD33</accession>
<dbReference type="AlphaFoldDB" id="A0A644UD33"/>
<evidence type="ECO:0000259" key="1">
    <source>
        <dbReference type="Pfam" id="PF18962"/>
    </source>
</evidence>
<sequence>MKPRKRSIRLLLLLALILGAFSWNTDNLHAQTWPMPGATWEYCITGWNGMPAGHLILGLKGDTIINNRAYRIIGTISESGWNGNRSTSALMTIYTRFSNDSVYRFVNNREYLYFNFNSSNGNVFSTFRSAGHYYNWNDSACTSILPLKTIGTDMLSLNGMQLRRSILRDTLFKTIYNVPDEDEVEYTLVERIGILNGLPLINSREPAGFGYGCSLPSDYASYTLGSYSDDEFFAVQFLNCEGVGIKDISNVYRVVKAYPNPATDYIVFEVQNSLPSGTITISDLTGRPVTSFPLNGEKTLWQTTGVKPGVYLYRLQTKEGSASGKLLIAPL</sequence>
<reference evidence="2" key="1">
    <citation type="submission" date="2019-08" db="EMBL/GenBank/DDBJ databases">
        <authorList>
            <person name="Kucharzyk K."/>
            <person name="Murdoch R.W."/>
            <person name="Higgins S."/>
            <person name="Loffler F."/>
        </authorList>
    </citation>
    <scope>NUCLEOTIDE SEQUENCE</scope>
</reference>
<proteinExistence type="predicted"/>
<organism evidence="2">
    <name type="scientific">bioreactor metagenome</name>
    <dbReference type="NCBI Taxonomy" id="1076179"/>
    <lineage>
        <taxon>unclassified sequences</taxon>
        <taxon>metagenomes</taxon>
        <taxon>ecological metagenomes</taxon>
    </lineage>
</organism>
<dbReference type="NCBIfam" id="TIGR04183">
    <property type="entry name" value="Por_Secre_tail"/>
    <property type="match status" value="1"/>
</dbReference>
<evidence type="ECO:0000313" key="2">
    <source>
        <dbReference type="EMBL" id="MPL76749.1"/>
    </source>
</evidence>
<dbReference type="Pfam" id="PF18962">
    <property type="entry name" value="Por_Secre_tail"/>
    <property type="match status" value="1"/>
</dbReference>
<dbReference type="EMBL" id="VSSQ01000100">
    <property type="protein sequence ID" value="MPL76749.1"/>
    <property type="molecule type" value="Genomic_DNA"/>
</dbReference>
<feature type="domain" description="Secretion system C-terminal sorting" evidence="1">
    <location>
        <begin position="258"/>
        <end position="328"/>
    </location>
</feature>
<gene>
    <name evidence="2" type="ORF">SDC9_22596</name>
</gene>